<protein>
    <submittedName>
        <fullName evidence="2">Uncharacterized protein</fullName>
    </submittedName>
</protein>
<reference evidence="3" key="2">
    <citation type="submission" date="2008-05" db="EMBL/GenBank/DDBJ databases">
        <title>Genome sequence of Clostridium botulinum Ba4 strain 657.</title>
        <authorList>
            <person name="Shrivastava S."/>
            <person name="Brown J.L."/>
            <person name="Bruce D."/>
            <person name="Detter C."/>
            <person name="Munk C."/>
            <person name="Smith L.A."/>
            <person name="Smith T.J."/>
            <person name="Sutton G."/>
            <person name="Brettin T.S."/>
        </authorList>
    </citation>
    <scope>NUCLEOTIDE SEQUENCE [LARGE SCALE GENOMIC DNA]</scope>
    <source>
        <strain evidence="3">657 / Type Ba4</strain>
    </source>
</reference>
<feature type="transmembrane region" description="Helical" evidence="1">
    <location>
        <begin position="6"/>
        <end position="22"/>
    </location>
</feature>
<feature type="transmembrane region" description="Helical" evidence="1">
    <location>
        <begin position="43"/>
        <end position="62"/>
    </location>
</feature>
<sequence>MRVVLNFIIFMVLIICVEKIIEKTNIHVALVNKIKKYKHYKKILFIGLIIIGFMIEMAKQSLNARFGKHNIPSIVLGAIILGIYLEFLPYIFSEKHI</sequence>
<dbReference type="RefSeq" id="WP_003360892.1">
    <property type="nucleotide sequence ID" value="NC_012658.1"/>
</dbReference>
<dbReference type="AlphaFoldDB" id="A0A3F3A2C6"/>
<keyword evidence="1" id="KW-0812">Transmembrane</keyword>
<gene>
    <name evidence="2" type="ordered locus">CLJ_B0984</name>
</gene>
<accession>A0A3F3A2C6</accession>
<keyword evidence="1" id="KW-0472">Membrane</keyword>
<name>A0A3F3A2C6_CLOB6</name>
<evidence type="ECO:0000313" key="3">
    <source>
        <dbReference type="Proteomes" id="UP000002333"/>
    </source>
</evidence>
<dbReference type="EMBL" id="CP001083">
    <property type="protein sequence ID" value="ACQ54622.1"/>
    <property type="molecule type" value="Genomic_DNA"/>
</dbReference>
<feature type="transmembrane region" description="Helical" evidence="1">
    <location>
        <begin position="74"/>
        <end position="92"/>
    </location>
</feature>
<reference evidence="2 3" key="1">
    <citation type="journal article" date="2007" name="PLoS ONE">
        <title>Analysis of the neurotoxin complex genes in Clostridium botulinum A1-A4 and B1 strains: BoNT/A3, /Ba4 and /B1 clusters are located within plasmids.</title>
        <authorList>
            <person name="Smith T.J."/>
            <person name="Hill K.K."/>
            <person name="Foley B.T."/>
            <person name="Detter J.C."/>
            <person name="Munk A.C."/>
            <person name="Bruce D.C."/>
            <person name="Doggett N.A."/>
            <person name="Smith L.A."/>
            <person name="Marks J.D."/>
            <person name="Xie G."/>
            <person name="Brettin T.S."/>
        </authorList>
    </citation>
    <scope>NUCLEOTIDE SEQUENCE [LARGE SCALE GENOMIC DNA]</scope>
    <source>
        <strain evidence="3">657 / Type Ba4</strain>
    </source>
</reference>
<dbReference type="KEGG" id="cbi:CLJ_B0984"/>
<proteinExistence type="predicted"/>
<evidence type="ECO:0000256" key="1">
    <source>
        <dbReference type="SAM" id="Phobius"/>
    </source>
</evidence>
<dbReference type="Proteomes" id="UP000002333">
    <property type="component" value="Chromosome"/>
</dbReference>
<evidence type="ECO:0000313" key="2">
    <source>
        <dbReference type="EMBL" id="ACQ54622.1"/>
    </source>
</evidence>
<keyword evidence="1" id="KW-1133">Transmembrane helix</keyword>
<organism evidence="2 3">
    <name type="scientific">Clostridium botulinum (strain 657 / Type Ba4)</name>
    <dbReference type="NCBI Taxonomy" id="515621"/>
    <lineage>
        <taxon>Bacteria</taxon>
        <taxon>Bacillati</taxon>
        <taxon>Bacillota</taxon>
        <taxon>Clostridia</taxon>
        <taxon>Eubacteriales</taxon>
        <taxon>Clostridiaceae</taxon>
        <taxon>Clostridium</taxon>
    </lineage>
</organism>